<feature type="compositionally biased region" description="Basic and acidic residues" evidence="1">
    <location>
        <begin position="290"/>
        <end position="306"/>
    </location>
</feature>
<feature type="non-terminal residue" evidence="4">
    <location>
        <position position="1"/>
    </location>
</feature>
<dbReference type="PROSITE" id="PS50217">
    <property type="entry name" value="BZIP"/>
    <property type="match status" value="1"/>
</dbReference>
<evidence type="ECO:0000259" key="2">
    <source>
        <dbReference type="PROSITE" id="PS50217"/>
    </source>
</evidence>
<feature type="compositionally biased region" description="Polar residues" evidence="1">
    <location>
        <begin position="27"/>
        <end position="46"/>
    </location>
</feature>
<feature type="region of interest" description="Disordered" evidence="1">
    <location>
        <begin position="241"/>
        <end position="323"/>
    </location>
</feature>
<dbReference type="GO" id="GO:0000981">
    <property type="term" value="F:DNA-binding transcription factor activity, RNA polymerase II-specific"/>
    <property type="evidence" value="ECO:0007669"/>
    <property type="project" value="TreeGrafter"/>
</dbReference>
<organism evidence="3 4">
    <name type="scientific">Sipha flava</name>
    <name type="common">yellow sugarcane aphid</name>
    <dbReference type="NCBI Taxonomy" id="143950"/>
    <lineage>
        <taxon>Eukaryota</taxon>
        <taxon>Metazoa</taxon>
        <taxon>Ecdysozoa</taxon>
        <taxon>Arthropoda</taxon>
        <taxon>Hexapoda</taxon>
        <taxon>Insecta</taxon>
        <taxon>Pterygota</taxon>
        <taxon>Neoptera</taxon>
        <taxon>Paraneoptera</taxon>
        <taxon>Hemiptera</taxon>
        <taxon>Sternorrhyncha</taxon>
        <taxon>Aphidomorpha</taxon>
        <taxon>Aphidoidea</taxon>
        <taxon>Aphididae</taxon>
        <taxon>Sipha</taxon>
    </lineage>
</organism>
<protein>
    <submittedName>
        <fullName evidence="4">Uncharacterized protein LOC112689238</fullName>
    </submittedName>
</protein>
<feature type="region of interest" description="Disordered" evidence="1">
    <location>
        <begin position="27"/>
        <end position="49"/>
    </location>
</feature>
<proteinExistence type="predicted"/>
<dbReference type="SMART" id="SM00338">
    <property type="entry name" value="BRLZ"/>
    <property type="match status" value="1"/>
</dbReference>
<dbReference type="GO" id="GO:0006351">
    <property type="term" value="P:DNA-templated transcription"/>
    <property type="evidence" value="ECO:0007669"/>
    <property type="project" value="InterPro"/>
</dbReference>
<dbReference type="InterPro" id="IPR046347">
    <property type="entry name" value="bZIP_sf"/>
</dbReference>
<name>A0A8B8G7B7_9HEMI</name>
<dbReference type="RefSeq" id="XP_025418620.1">
    <property type="nucleotide sequence ID" value="XM_025562835.1"/>
</dbReference>
<dbReference type="GO" id="GO:0005634">
    <property type="term" value="C:nucleus"/>
    <property type="evidence" value="ECO:0007669"/>
    <property type="project" value="UniProtKB-ARBA"/>
</dbReference>
<dbReference type="PANTHER" id="PTHR23334">
    <property type="entry name" value="CCAAT/ENHANCER BINDING PROTEIN"/>
    <property type="match status" value="1"/>
</dbReference>
<evidence type="ECO:0000256" key="1">
    <source>
        <dbReference type="SAM" id="MobiDB-lite"/>
    </source>
</evidence>
<feature type="domain" description="BZIP" evidence="2">
    <location>
        <begin position="291"/>
        <end position="354"/>
    </location>
</feature>
<dbReference type="InterPro" id="IPR031106">
    <property type="entry name" value="C/EBP"/>
</dbReference>
<dbReference type="Proteomes" id="UP000694846">
    <property type="component" value="Unplaced"/>
</dbReference>
<dbReference type="SUPFAM" id="SSF57959">
    <property type="entry name" value="Leucine zipper domain"/>
    <property type="match status" value="1"/>
</dbReference>
<keyword evidence="3" id="KW-1185">Reference proteome</keyword>
<dbReference type="Pfam" id="PF07716">
    <property type="entry name" value="bZIP_2"/>
    <property type="match status" value="1"/>
</dbReference>
<accession>A0A8B8G7B7</accession>
<sequence>TRTTVSCKREVILLCIESTITFERSKANSKTKQPCSTASKTVSSSCPAEKTGTPHVKIQLLPSLTHQSALASSSSLQVLDAPTKMEGLVDEFLNMCADEKNKCGRQAPRIINSNNSTNDITMYREDEPYLDMFPIDAPALLAPFSTPQNVFTIDDDDFKITESENEQIIPLENTAFKQPISLRKNSTLRLDVGLQQVQSTSYGGDILNTPEVVKTLTEQESAFNLLAYVFDEKKNDNLSEVSTPKIAKSTSPPNSQWSRKRRSSNSSASIQTDDDDYPKHRKPNEDYQSSDDKYRQLRDRNNEASRKSRATRKAKENELNSSASQLEAINRRLTVKAEELEQMVNDMRQALLKMMTKKK</sequence>
<dbReference type="GO" id="GO:0000978">
    <property type="term" value="F:RNA polymerase II cis-regulatory region sequence-specific DNA binding"/>
    <property type="evidence" value="ECO:0007669"/>
    <property type="project" value="TreeGrafter"/>
</dbReference>
<dbReference type="InterPro" id="IPR004827">
    <property type="entry name" value="bZIP"/>
</dbReference>
<evidence type="ECO:0000313" key="3">
    <source>
        <dbReference type="Proteomes" id="UP000694846"/>
    </source>
</evidence>
<dbReference type="GeneID" id="112689238"/>
<dbReference type="CDD" id="cd14813">
    <property type="entry name" value="bZIP_BmCbz-like"/>
    <property type="match status" value="1"/>
</dbReference>
<dbReference type="OrthoDB" id="6624782at2759"/>
<dbReference type="AlphaFoldDB" id="A0A8B8G7B7"/>
<feature type="compositionally biased region" description="Polar residues" evidence="1">
    <location>
        <begin position="241"/>
        <end position="254"/>
    </location>
</feature>
<gene>
    <name evidence="4" type="primary">LOC112689238</name>
</gene>
<dbReference type="PANTHER" id="PTHR23334:SF72">
    <property type="entry name" value="PROTEIN MABIKI"/>
    <property type="match status" value="1"/>
</dbReference>
<reference evidence="4" key="1">
    <citation type="submission" date="2025-08" db="UniProtKB">
        <authorList>
            <consortium name="RefSeq"/>
        </authorList>
    </citation>
    <scope>IDENTIFICATION</scope>
    <source>
        <tissue evidence="4">Whole body</tissue>
    </source>
</reference>
<dbReference type="Gene3D" id="1.20.5.170">
    <property type="match status" value="1"/>
</dbReference>
<evidence type="ECO:0000313" key="4">
    <source>
        <dbReference type="RefSeq" id="XP_025418620.1"/>
    </source>
</evidence>